<feature type="coiled-coil region" evidence="4">
    <location>
        <begin position="290"/>
        <end position="324"/>
    </location>
</feature>
<dbReference type="PANTHER" id="PTHR15654">
    <property type="entry name" value="COILED-COIL DOMAIN-CONTAINING PROTEIN 113-RELATED"/>
    <property type="match status" value="1"/>
</dbReference>
<keyword evidence="7" id="KW-0496">Mitochondrion</keyword>
<evidence type="ECO:0000256" key="4">
    <source>
        <dbReference type="SAM" id="Coils"/>
    </source>
</evidence>
<gene>
    <name evidence="7" type="ORF">PLBR_LOCUS5023</name>
</gene>
<keyword evidence="2 4" id="KW-0175">Coiled coil</keyword>
<dbReference type="GO" id="GO:0060271">
    <property type="term" value="P:cilium assembly"/>
    <property type="evidence" value="ECO:0007669"/>
    <property type="project" value="TreeGrafter"/>
</dbReference>
<dbReference type="AlphaFoldDB" id="A0A3P3YCB3"/>
<feature type="domain" description="CCDC113/CCDC96 coiled-coil" evidence="6">
    <location>
        <begin position="352"/>
        <end position="522"/>
    </location>
</feature>
<dbReference type="Proteomes" id="UP000290189">
    <property type="component" value="Unassembled WGS sequence"/>
</dbReference>
<feature type="compositionally biased region" description="Low complexity" evidence="5">
    <location>
        <begin position="243"/>
        <end position="258"/>
    </location>
</feature>
<comment type="subcellular location">
    <subcellularLocation>
        <location evidence="1">Cell projection</location>
        <location evidence="1">Cilium</location>
    </subcellularLocation>
</comment>
<keyword evidence="3" id="KW-0966">Cell projection</keyword>
<evidence type="ECO:0000256" key="3">
    <source>
        <dbReference type="ARBA" id="ARBA00023273"/>
    </source>
</evidence>
<evidence type="ECO:0000256" key="2">
    <source>
        <dbReference type="ARBA" id="ARBA00023054"/>
    </source>
</evidence>
<sequence>MSTPDDVEAVVEDDAASVQEDADARTPTPPDNEESAGDELVAGDAGSVHDADANDADAAASSHEEAVSSGEIESPREHDDDADDVPVVEDEPVDDNVEPEDAVVPDDDSSPETVQEPEDVLAAITPTPEPGDVPGELVAASDPTSSAAPGENPSDVPEQKAAPAEQAPASAPEPVSVPAPVVSSQAPSAMPTVAVVVVEPPRPIPENVASLRRMLREANEEHRQLSSTNLSLQARVLALRAESPTAPAPADKASPSSPGGLSARLPDSKQQYGKKVDQVAELYNVFRAKQDAFNAKIDRLNAKLDEEDENAAELRESFKEFKREICKAAISNRTGGGISMKKIEKFEAMETDKDKELESLRLKNIHYRNQLRKLEAAVKQKEQLSEGLHLIDFEQLKIENQTLNEKIEERNDDLHKLKKKITTTVQVLTHIKEKLQFVELENVSLQESLTNLDTDLQAVRDQVTKAKRVRDRLRQETNRLKERQGFVGSNLLVQDFERRKVDLVHLEQQIDELRRHHEHLSNLLRPETSRR</sequence>
<name>A0A3P3YCB3_PLABS</name>
<geneLocation type="mitochondrion" evidence="7"/>
<evidence type="ECO:0000259" key="6">
    <source>
        <dbReference type="Pfam" id="PF13870"/>
    </source>
</evidence>
<feature type="compositionally biased region" description="Acidic residues" evidence="5">
    <location>
        <begin position="1"/>
        <end position="15"/>
    </location>
</feature>
<feature type="compositionally biased region" description="Acidic residues" evidence="5">
    <location>
        <begin position="80"/>
        <end position="119"/>
    </location>
</feature>
<feature type="region of interest" description="Disordered" evidence="5">
    <location>
        <begin position="242"/>
        <end position="270"/>
    </location>
</feature>
<dbReference type="EMBL" id="OVEO01000008">
    <property type="protein sequence ID" value="SPQ97808.1"/>
    <property type="molecule type" value="Genomic_DNA"/>
</dbReference>
<organism evidence="7 8">
    <name type="scientific">Plasmodiophora brassicae</name>
    <name type="common">Clubroot disease agent</name>
    <dbReference type="NCBI Taxonomy" id="37360"/>
    <lineage>
        <taxon>Eukaryota</taxon>
        <taxon>Sar</taxon>
        <taxon>Rhizaria</taxon>
        <taxon>Endomyxa</taxon>
        <taxon>Phytomyxea</taxon>
        <taxon>Plasmodiophorida</taxon>
        <taxon>Plasmodiophoridae</taxon>
        <taxon>Plasmodiophora</taxon>
    </lineage>
</organism>
<accession>A0A3P3YCB3</accession>
<evidence type="ECO:0000256" key="1">
    <source>
        <dbReference type="ARBA" id="ARBA00004138"/>
    </source>
</evidence>
<dbReference type="Pfam" id="PF13870">
    <property type="entry name" value="CCDC113_CCDC96_CC"/>
    <property type="match status" value="1"/>
</dbReference>
<protein>
    <recommendedName>
        <fullName evidence="6">CCDC113/CCDC96 coiled-coil domain-containing protein</fullName>
    </recommendedName>
</protein>
<dbReference type="GO" id="GO:0036064">
    <property type="term" value="C:ciliary basal body"/>
    <property type="evidence" value="ECO:0007669"/>
    <property type="project" value="TreeGrafter"/>
</dbReference>
<reference evidence="7 8" key="1">
    <citation type="submission" date="2018-03" db="EMBL/GenBank/DDBJ databases">
        <authorList>
            <person name="Fogelqvist J."/>
        </authorList>
    </citation>
    <scope>NUCLEOTIDE SEQUENCE [LARGE SCALE GENOMIC DNA]</scope>
</reference>
<dbReference type="InterPro" id="IPR051885">
    <property type="entry name" value="CC_CF"/>
</dbReference>
<feature type="coiled-coil region" evidence="4">
    <location>
        <begin position="357"/>
        <end position="523"/>
    </location>
</feature>
<evidence type="ECO:0000256" key="5">
    <source>
        <dbReference type="SAM" id="MobiDB-lite"/>
    </source>
</evidence>
<evidence type="ECO:0000313" key="7">
    <source>
        <dbReference type="EMBL" id="SPQ97808.1"/>
    </source>
</evidence>
<feature type="region of interest" description="Disordered" evidence="5">
    <location>
        <begin position="1"/>
        <end position="189"/>
    </location>
</feature>
<dbReference type="GO" id="GO:0005930">
    <property type="term" value="C:axoneme"/>
    <property type="evidence" value="ECO:0007669"/>
    <property type="project" value="TreeGrafter"/>
</dbReference>
<dbReference type="InterPro" id="IPR025254">
    <property type="entry name" value="CCDC113/CCDC96_CC"/>
</dbReference>
<evidence type="ECO:0000313" key="8">
    <source>
        <dbReference type="Proteomes" id="UP000290189"/>
    </source>
</evidence>
<proteinExistence type="predicted"/>
<dbReference type="PANTHER" id="PTHR15654:SF1">
    <property type="entry name" value="COILED-COIL DOMAIN-CONTAINING PROTEIN 96"/>
    <property type="match status" value="1"/>
</dbReference>
<feature type="compositionally biased region" description="Low complexity" evidence="5">
    <location>
        <begin position="159"/>
        <end position="189"/>
    </location>
</feature>
<feature type="coiled-coil region" evidence="4">
    <location>
        <begin position="208"/>
        <end position="235"/>
    </location>
</feature>